<dbReference type="OrthoDB" id="4771963at2"/>
<accession>A0A1Y1RPE7</accession>
<dbReference type="PANTHER" id="PTHR30250:SF11">
    <property type="entry name" value="O-ANTIGEN TRANSPORTER-RELATED"/>
    <property type="match status" value="1"/>
</dbReference>
<keyword evidence="2" id="KW-1003">Cell membrane</keyword>
<gene>
    <name evidence="7" type="ORF">A7979_02880</name>
</gene>
<keyword evidence="5 6" id="KW-0472">Membrane</keyword>
<feature type="transmembrane region" description="Helical" evidence="6">
    <location>
        <begin position="369"/>
        <end position="391"/>
    </location>
</feature>
<feature type="transmembrane region" description="Helical" evidence="6">
    <location>
        <begin position="300"/>
        <end position="323"/>
    </location>
</feature>
<keyword evidence="3 6" id="KW-0812">Transmembrane</keyword>
<feature type="transmembrane region" description="Helical" evidence="6">
    <location>
        <begin position="335"/>
        <end position="357"/>
    </location>
</feature>
<evidence type="ECO:0000313" key="8">
    <source>
        <dbReference type="Proteomes" id="UP000192359"/>
    </source>
</evidence>
<dbReference type="AlphaFoldDB" id="A0A1Y1RPE7"/>
<comment type="subcellular location">
    <subcellularLocation>
        <location evidence="1">Cell membrane</location>
        <topology evidence="1">Multi-pass membrane protein</topology>
    </subcellularLocation>
</comment>
<dbReference type="EMBL" id="LXWF01000033">
    <property type="protein sequence ID" value="ORC17452.1"/>
    <property type="molecule type" value="Genomic_DNA"/>
</dbReference>
<dbReference type="PANTHER" id="PTHR30250">
    <property type="entry name" value="PST FAMILY PREDICTED COLANIC ACID TRANSPORTER"/>
    <property type="match status" value="1"/>
</dbReference>
<name>A0A1Y1RPE7_9MICC</name>
<proteinExistence type="predicted"/>
<protein>
    <recommendedName>
        <fullName evidence="9">Polysaccharide biosynthesis protein</fullName>
    </recommendedName>
</protein>
<evidence type="ECO:0000256" key="1">
    <source>
        <dbReference type="ARBA" id="ARBA00004651"/>
    </source>
</evidence>
<dbReference type="GO" id="GO:0005886">
    <property type="term" value="C:plasma membrane"/>
    <property type="evidence" value="ECO:0007669"/>
    <property type="project" value="UniProtKB-SubCell"/>
</dbReference>
<comment type="caution">
    <text evidence="7">The sequence shown here is derived from an EMBL/GenBank/DDBJ whole genome shotgun (WGS) entry which is preliminary data.</text>
</comment>
<evidence type="ECO:0000256" key="5">
    <source>
        <dbReference type="ARBA" id="ARBA00023136"/>
    </source>
</evidence>
<dbReference type="InterPro" id="IPR050833">
    <property type="entry name" value="Poly_Biosynth_Transport"/>
</dbReference>
<feature type="transmembrane region" description="Helical" evidence="6">
    <location>
        <begin position="151"/>
        <end position="176"/>
    </location>
</feature>
<keyword evidence="4 6" id="KW-1133">Transmembrane helix</keyword>
<feature type="transmembrane region" description="Helical" evidence="6">
    <location>
        <begin position="182"/>
        <end position="202"/>
    </location>
</feature>
<reference evidence="7 8" key="1">
    <citation type="submission" date="2016-05" db="EMBL/GenBank/DDBJ databases">
        <title>Draft genome sequence of a porcine commensal Rothia nasimurium.</title>
        <authorList>
            <person name="Gaiser R.A."/>
            <person name="Van Baarlen P."/>
            <person name="Wells J.M."/>
        </authorList>
    </citation>
    <scope>NUCLEOTIDE SEQUENCE [LARGE SCALE GENOMIC DNA]</scope>
    <source>
        <strain evidence="7 8">PT-32</strain>
    </source>
</reference>
<feature type="transmembrane region" description="Helical" evidence="6">
    <location>
        <begin position="39"/>
        <end position="58"/>
    </location>
</feature>
<evidence type="ECO:0008006" key="9">
    <source>
        <dbReference type="Google" id="ProtNLM"/>
    </source>
</evidence>
<feature type="transmembrane region" description="Helical" evidence="6">
    <location>
        <begin position="257"/>
        <end position="288"/>
    </location>
</feature>
<evidence type="ECO:0000256" key="2">
    <source>
        <dbReference type="ARBA" id="ARBA00022475"/>
    </source>
</evidence>
<keyword evidence="8" id="KW-1185">Reference proteome</keyword>
<organism evidence="7 8">
    <name type="scientific">Rothia nasimurium</name>
    <dbReference type="NCBI Taxonomy" id="85336"/>
    <lineage>
        <taxon>Bacteria</taxon>
        <taxon>Bacillati</taxon>
        <taxon>Actinomycetota</taxon>
        <taxon>Actinomycetes</taxon>
        <taxon>Micrococcales</taxon>
        <taxon>Micrococcaceae</taxon>
        <taxon>Rothia</taxon>
    </lineage>
</organism>
<dbReference type="Proteomes" id="UP000192359">
    <property type="component" value="Unassembled WGS sequence"/>
</dbReference>
<feature type="transmembrane region" description="Helical" evidence="6">
    <location>
        <begin position="223"/>
        <end position="245"/>
    </location>
</feature>
<sequence length="429" mass="44386">MDHPTITRQESLALLLGSLLAAGSALLVTVLAARSLTPTAANEFVVFWGLLFGVYGVLTGIQQEVTRGVGAANYHRGAAVTGAGAPGARVLPVALLFGLGAALLLLVLGATEGPELLTTNTWEAFTLVALAAVLYSGQSAMMGAASGARRWYLLATVTGGDALARLLLATLVAFTLADLMPFYLAVTLPVLVWVILLVGKAGRATATERADVPASILAQKMGFAVVSSSANAVLVTGFPVVLQFASSEEELSNSAGLLAAVVFAITVTRSPIMIPLQSFQGVVISAFLKQQHRPLQALRTPLLALLGAGLLGGVLAYLLGPWLFSLIFGNKYDGLLAGTFLGALTFASAFMAILMMTGAATLATNRHRAYTAGWVTAAALATLLVFVPASLEIRVLLALYLGPLAGALVHLGALYAGRRFTAQTPESVT</sequence>
<feature type="transmembrane region" description="Helical" evidence="6">
    <location>
        <begin position="12"/>
        <end position="33"/>
    </location>
</feature>
<evidence type="ECO:0000256" key="3">
    <source>
        <dbReference type="ARBA" id="ARBA00022692"/>
    </source>
</evidence>
<feature type="transmembrane region" description="Helical" evidence="6">
    <location>
        <begin position="397"/>
        <end position="417"/>
    </location>
</feature>
<feature type="transmembrane region" description="Helical" evidence="6">
    <location>
        <begin position="90"/>
        <end position="110"/>
    </location>
</feature>
<evidence type="ECO:0000256" key="4">
    <source>
        <dbReference type="ARBA" id="ARBA00022989"/>
    </source>
</evidence>
<evidence type="ECO:0000256" key="6">
    <source>
        <dbReference type="SAM" id="Phobius"/>
    </source>
</evidence>
<feature type="transmembrane region" description="Helical" evidence="6">
    <location>
        <begin position="122"/>
        <end position="144"/>
    </location>
</feature>
<evidence type="ECO:0000313" key="7">
    <source>
        <dbReference type="EMBL" id="ORC17452.1"/>
    </source>
</evidence>